<dbReference type="RefSeq" id="XP_014661817.1">
    <property type="nucleotide sequence ID" value="XM_014806331.1"/>
</dbReference>
<feature type="transmembrane region" description="Helical" evidence="2">
    <location>
        <begin position="7"/>
        <end position="27"/>
    </location>
</feature>
<organism evidence="4 5">
    <name type="scientific">Priapulus caudatus</name>
    <name type="common">Priapulid worm</name>
    <dbReference type="NCBI Taxonomy" id="37621"/>
    <lineage>
        <taxon>Eukaryota</taxon>
        <taxon>Metazoa</taxon>
        <taxon>Ecdysozoa</taxon>
        <taxon>Scalidophora</taxon>
        <taxon>Priapulida</taxon>
        <taxon>Priapulimorpha</taxon>
        <taxon>Priapulimorphida</taxon>
        <taxon>Priapulidae</taxon>
        <taxon>Priapulus</taxon>
    </lineage>
</organism>
<dbReference type="GeneID" id="106804923"/>
<protein>
    <submittedName>
        <fullName evidence="5">Uncharacterized protein LOC106804923</fullName>
    </submittedName>
</protein>
<dbReference type="InterPro" id="IPR045573">
    <property type="entry name" value="Fut8_N_cat"/>
</dbReference>
<keyword evidence="2" id="KW-0472">Membrane</keyword>
<name>A0ABM1DPE6_PRICU</name>
<dbReference type="Pfam" id="PF19745">
    <property type="entry name" value="FUT8_N_cat"/>
    <property type="match status" value="1"/>
</dbReference>
<reference evidence="5" key="1">
    <citation type="submission" date="2025-08" db="UniProtKB">
        <authorList>
            <consortium name="RefSeq"/>
        </authorList>
    </citation>
    <scope>IDENTIFICATION</scope>
</reference>
<feature type="coiled-coil region" evidence="1">
    <location>
        <begin position="41"/>
        <end position="68"/>
    </location>
</feature>
<keyword evidence="2" id="KW-1133">Transmembrane helix</keyword>
<keyword evidence="1" id="KW-0175">Coiled coil</keyword>
<accession>A0ABM1DPE6</accession>
<gene>
    <name evidence="5" type="primary">LOC106804923</name>
</gene>
<evidence type="ECO:0000256" key="1">
    <source>
        <dbReference type="SAM" id="Coils"/>
    </source>
</evidence>
<keyword evidence="2" id="KW-0812">Transmembrane</keyword>
<dbReference type="Proteomes" id="UP000695022">
    <property type="component" value="Unplaced"/>
</dbReference>
<keyword evidence="4" id="KW-1185">Reference proteome</keyword>
<evidence type="ECO:0000256" key="2">
    <source>
        <dbReference type="SAM" id="Phobius"/>
    </source>
</evidence>
<proteinExistence type="predicted"/>
<evidence type="ECO:0000313" key="5">
    <source>
        <dbReference type="RefSeq" id="XP_014661817.1"/>
    </source>
</evidence>
<evidence type="ECO:0000313" key="4">
    <source>
        <dbReference type="Proteomes" id="UP000695022"/>
    </source>
</evidence>
<evidence type="ECO:0000259" key="3">
    <source>
        <dbReference type="Pfam" id="PF19745"/>
    </source>
</evidence>
<feature type="domain" description="Alpha-(1,6)-fucosyltransferase N- and catalytic" evidence="3">
    <location>
        <begin position="5"/>
        <end position="97"/>
    </location>
</feature>
<sequence length="170" mass="19622">MRSPARWIALVLVVWLIVVVYMFGSVYQSSSDDGSATHERIRRALGELDTLRRQNEELRSLIYEIRNSRHRLGGLEERIEDAMGQTLNEARDNLASRIDRTKTELHGIAAEKGFAPPPDSSDVETRTWFENKVLDSDLVQDKKHQCPQIEWPPLQPLLIMTSDRSMLFIY</sequence>